<dbReference type="Pfam" id="PF00148">
    <property type="entry name" value="Oxidored_nitro"/>
    <property type="match status" value="1"/>
</dbReference>
<evidence type="ECO:0000256" key="1">
    <source>
        <dbReference type="ARBA" id="ARBA00023231"/>
    </source>
</evidence>
<reference evidence="3" key="1">
    <citation type="submission" date="2022-12" db="EMBL/GenBank/DDBJ databases">
        <authorList>
            <person name="Bing R.G."/>
            <person name="Willard D.J."/>
            <person name="Manesh M.J.H."/>
            <person name="Laemthong T."/>
            <person name="Crosby J.R."/>
            <person name="Kelly R.M."/>
        </authorList>
    </citation>
    <scope>NUCLEOTIDE SEQUENCE</scope>
    <source>
        <strain evidence="3">DSM 8991</strain>
    </source>
</reference>
<dbReference type="PANTHER" id="PTHR33712">
    <property type="entry name" value="LIGHT-INDEPENDENT PROTOCHLOROPHYLLIDE REDUCTASE SUBUNIT B"/>
    <property type="match status" value="1"/>
</dbReference>
<evidence type="ECO:0000313" key="4">
    <source>
        <dbReference type="Proteomes" id="UP001164745"/>
    </source>
</evidence>
<keyword evidence="1" id="KW-0535">Nitrogen fixation</keyword>
<feature type="domain" description="Nitrogenase/oxidoreductase component 1" evidence="2">
    <location>
        <begin position="25"/>
        <end position="447"/>
    </location>
</feature>
<organism evidence="3 4">
    <name type="scientific">Caldicellulosiruptor naganoensis</name>
    <dbReference type="NCBI Taxonomy" id="29324"/>
    <lineage>
        <taxon>Bacteria</taxon>
        <taxon>Bacillati</taxon>
        <taxon>Bacillota</taxon>
        <taxon>Bacillota incertae sedis</taxon>
        <taxon>Caldicellulosiruptorales</taxon>
        <taxon>Caldicellulosiruptoraceae</taxon>
        <taxon>Caldicellulosiruptor</taxon>
    </lineage>
</organism>
<dbReference type="SUPFAM" id="SSF53807">
    <property type="entry name" value="Helical backbone' metal receptor"/>
    <property type="match status" value="1"/>
</dbReference>
<protein>
    <submittedName>
        <fullName evidence="3">Nitrogenase</fullName>
    </submittedName>
</protein>
<dbReference type="RefSeq" id="WP_045166136.1">
    <property type="nucleotide sequence ID" value="NZ_CP113864.1"/>
</dbReference>
<dbReference type="CDD" id="cd01965">
    <property type="entry name" value="Nitrogenase_MoFe_beta_like"/>
    <property type="match status" value="1"/>
</dbReference>
<keyword evidence="4" id="KW-1185">Reference proteome</keyword>
<proteinExistence type="predicted"/>
<evidence type="ECO:0000259" key="2">
    <source>
        <dbReference type="Pfam" id="PF00148"/>
    </source>
</evidence>
<dbReference type="Proteomes" id="UP001164745">
    <property type="component" value="Chromosome"/>
</dbReference>
<dbReference type="PANTHER" id="PTHR33712:SF7">
    <property type="entry name" value="LIGHT-INDEPENDENT PROTOCHLOROPHYLLIDE REDUCTASE SUBUNIT B"/>
    <property type="match status" value="1"/>
</dbReference>
<sequence length="459" mass="50659">MATKLANPLISKANRHVTINPPKMCQPIGAMYATLGIDKAVPLVQGSQGCCTYVRYQFNRHFKEPVNIAVTSFHEDAAVFGGRRNLIEGIRNLVLRYSPTVIGVITTCSSETIGDDIEAFIKEAYKKLSEELSSEAANSVYIVPIHTPSYAGTHVKGYDTATISYVRYFAKKKEENGKAYIIPGMINPGDIEEIKHILDLMKIDYSVLFDISKTLNSPLMPPKPLYPEGGTPYSELEDSANGKVVVSLCPHAGGSAAKYLESEFGVKSILGPFPVGVANTDKFIENLSQAYGTEIPYELKVERGLLLDAMADTCQYTMMKKAAVFGDPDIVIGVTRFLCELGMDVKVVETATPSPTFTDEIKAIFDEYNIEGEILVDSDLYEFEYLAKEAGVDVVLGNSKVVEVAKSIKCPPVRIGFPVYDRVGYFRYGITGYKGSIWLLDLIVNTILEYSYPHDKLHQ</sequence>
<name>A0ABY7BF43_9FIRM</name>
<dbReference type="PROSITE" id="PS00090">
    <property type="entry name" value="NITROGENASE_1_2"/>
    <property type="match status" value="1"/>
</dbReference>
<dbReference type="Gene3D" id="1.20.89.10">
    <property type="entry name" value="Nitrogenase Molybdenum-iron Protein, subunit B, domain 4"/>
    <property type="match status" value="1"/>
</dbReference>
<accession>A0ABY7BF43</accession>
<dbReference type="InterPro" id="IPR050152">
    <property type="entry name" value="ChlB/BchB/BchZ"/>
</dbReference>
<dbReference type="InterPro" id="IPR000318">
    <property type="entry name" value="Nase_comp1_CS"/>
</dbReference>
<gene>
    <name evidence="3" type="ORF">OTJ99_002310</name>
</gene>
<evidence type="ECO:0000313" key="3">
    <source>
        <dbReference type="EMBL" id="WAM31435.1"/>
    </source>
</evidence>
<dbReference type="EMBL" id="CP113864">
    <property type="protein sequence ID" value="WAM31435.1"/>
    <property type="molecule type" value="Genomic_DNA"/>
</dbReference>
<dbReference type="InterPro" id="IPR000510">
    <property type="entry name" value="Nase/OxRdtase_comp1"/>
</dbReference>
<dbReference type="Gene3D" id="3.40.50.1980">
    <property type="entry name" value="Nitrogenase molybdenum iron protein domain"/>
    <property type="match status" value="3"/>
</dbReference>